<evidence type="ECO:0000313" key="3">
    <source>
        <dbReference type="Proteomes" id="UP000178370"/>
    </source>
</evidence>
<dbReference type="InterPro" id="IPR036477">
    <property type="entry name" value="Formyl_transf_N_sf"/>
</dbReference>
<gene>
    <name evidence="2" type="ORF">A2763_02330</name>
</gene>
<feature type="domain" description="Formyl transferase N-terminal" evidence="1">
    <location>
        <begin position="102"/>
        <end position="187"/>
    </location>
</feature>
<dbReference type="STRING" id="1798482.A2763_02330"/>
<dbReference type="Proteomes" id="UP000178370">
    <property type="component" value="Unassembled WGS sequence"/>
</dbReference>
<dbReference type="InterPro" id="IPR002376">
    <property type="entry name" value="Formyl_transf_N"/>
</dbReference>
<accession>A0A1F6CNM9</accession>
<name>A0A1F6CNM9_9BACT</name>
<comment type="caution">
    <text evidence="2">The sequence shown here is derived from an EMBL/GenBank/DDBJ whole genome shotgun (WGS) entry which is preliminary data.</text>
</comment>
<dbReference type="SUPFAM" id="SSF53328">
    <property type="entry name" value="Formyltransferase"/>
    <property type="match status" value="1"/>
</dbReference>
<evidence type="ECO:0000259" key="1">
    <source>
        <dbReference type="Pfam" id="PF00551"/>
    </source>
</evidence>
<proteinExistence type="predicted"/>
<dbReference type="EMBL" id="MFKV01000007">
    <property type="protein sequence ID" value="OGG50738.1"/>
    <property type="molecule type" value="Genomic_DNA"/>
</dbReference>
<organism evidence="2 3">
    <name type="scientific">Candidatus Kaiserbacteria bacterium RIFCSPHIGHO2_01_FULL_54_36</name>
    <dbReference type="NCBI Taxonomy" id="1798482"/>
    <lineage>
        <taxon>Bacteria</taxon>
        <taxon>Candidatus Kaiseribacteriota</taxon>
    </lineage>
</organism>
<dbReference type="Pfam" id="PF00551">
    <property type="entry name" value="Formyl_trans_N"/>
    <property type="match status" value="1"/>
</dbReference>
<dbReference type="AlphaFoldDB" id="A0A1F6CNM9"/>
<dbReference type="Gene3D" id="3.40.50.170">
    <property type="entry name" value="Formyl transferase, N-terminal domain"/>
    <property type="match status" value="1"/>
</dbReference>
<sequence>MSIVFLGLPGREQRAFVNALNYATSGAVELAIIRHREPRTLADHLKRAWEVASAPGLLQELWYAVALRLSKKTRLALKYFRGSSLKDGPPEFDPPRLDVTDMNGAEVHEILKKIAPKLIVVWCSAILKPHILECAPYVINFHTGILPYYRGAVANQFAVLRRDEKHIGSTIHLVTPGVDRGDIIAQIYGDTNKPPREMFREVNDKSLALFIEIAQKILAGENVPRQQQDQTKGEFFRLSQWSNKLRWIVGQQLLRWEEKGIF</sequence>
<evidence type="ECO:0000313" key="2">
    <source>
        <dbReference type="EMBL" id="OGG50738.1"/>
    </source>
</evidence>
<protein>
    <recommendedName>
        <fullName evidence="1">Formyl transferase N-terminal domain-containing protein</fullName>
    </recommendedName>
</protein>
<reference evidence="2 3" key="1">
    <citation type="journal article" date="2016" name="Nat. Commun.">
        <title>Thousands of microbial genomes shed light on interconnected biogeochemical processes in an aquifer system.</title>
        <authorList>
            <person name="Anantharaman K."/>
            <person name="Brown C.T."/>
            <person name="Hug L.A."/>
            <person name="Sharon I."/>
            <person name="Castelle C.J."/>
            <person name="Probst A.J."/>
            <person name="Thomas B.C."/>
            <person name="Singh A."/>
            <person name="Wilkins M.J."/>
            <person name="Karaoz U."/>
            <person name="Brodie E.L."/>
            <person name="Williams K.H."/>
            <person name="Hubbard S.S."/>
            <person name="Banfield J.F."/>
        </authorList>
    </citation>
    <scope>NUCLEOTIDE SEQUENCE [LARGE SCALE GENOMIC DNA]</scope>
</reference>